<dbReference type="CDD" id="cd00405">
    <property type="entry name" value="PRAI"/>
    <property type="match status" value="1"/>
</dbReference>
<keyword evidence="12" id="KW-1185">Reference proteome</keyword>
<comment type="similarity">
    <text evidence="9">Belongs to the TrpF family.</text>
</comment>
<dbReference type="PANTHER" id="PTHR42894">
    <property type="entry name" value="N-(5'-PHOSPHORIBOSYL)ANTHRANILATE ISOMERASE"/>
    <property type="match status" value="1"/>
</dbReference>
<evidence type="ECO:0000256" key="8">
    <source>
        <dbReference type="ARBA" id="ARBA00023235"/>
    </source>
</evidence>
<organism evidence="11 12">
    <name type="scientific">Pseudodesulfovibrio profundus</name>
    <dbReference type="NCBI Taxonomy" id="57320"/>
    <lineage>
        <taxon>Bacteria</taxon>
        <taxon>Pseudomonadati</taxon>
        <taxon>Thermodesulfobacteriota</taxon>
        <taxon>Desulfovibrionia</taxon>
        <taxon>Desulfovibrionales</taxon>
        <taxon>Desulfovibrionaceae</taxon>
    </lineage>
</organism>
<evidence type="ECO:0000256" key="3">
    <source>
        <dbReference type="ARBA" id="ARBA00012572"/>
    </source>
</evidence>
<protein>
    <recommendedName>
        <fullName evidence="4 9">N-(5'-phosphoribosyl)anthranilate isomerase</fullName>
        <shortName evidence="9">PRAI</shortName>
        <ecNumber evidence="3 9">5.3.1.24</ecNumber>
    </recommendedName>
</protein>
<evidence type="ECO:0000259" key="10">
    <source>
        <dbReference type="Pfam" id="PF00697"/>
    </source>
</evidence>
<dbReference type="EC" id="5.3.1.24" evidence="3 9"/>
<evidence type="ECO:0000256" key="7">
    <source>
        <dbReference type="ARBA" id="ARBA00023141"/>
    </source>
</evidence>
<dbReference type="UniPathway" id="UPA00035">
    <property type="reaction ID" value="UER00042"/>
</dbReference>
<dbReference type="InterPro" id="IPR044643">
    <property type="entry name" value="TrpF_fam"/>
</dbReference>
<evidence type="ECO:0000313" key="12">
    <source>
        <dbReference type="Proteomes" id="UP000219215"/>
    </source>
</evidence>
<dbReference type="PANTHER" id="PTHR42894:SF1">
    <property type="entry name" value="N-(5'-PHOSPHORIBOSYL)ANTHRANILATE ISOMERASE"/>
    <property type="match status" value="1"/>
</dbReference>
<dbReference type="SUPFAM" id="SSF51366">
    <property type="entry name" value="Ribulose-phoshate binding barrel"/>
    <property type="match status" value="1"/>
</dbReference>
<dbReference type="AlphaFoldDB" id="A0A2C8FC53"/>
<evidence type="ECO:0000256" key="6">
    <source>
        <dbReference type="ARBA" id="ARBA00022822"/>
    </source>
</evidence>
<keyword evidence="6 9" id="KW-0822">Tryptophan biosynthesis</keyword>
<keyword evidence="7 9" id="KW-0057">Aromatic amino acid biosynthesis</keyword>
<evidence type="ECO:0000256" key="1">
    <source>
        <dbReference type="ARBA" id="ARBA00001164"/>
    </source>
</evidence>
<dbReference type="KEGG" id="pprf:DPRO_2840"/>
<evidence type="ECO:0000256" key="5">
    <source>
        <dbReference type="ARBA" id="ARBA00022605"/>
    </source>
</evidence>
<comment type="catalytic activity">
    <reaction evidence="1 9">
        <text>N-(5-phospho-beta-D-ribosyl)anthranilate = 1-(2-carboxyphenylamino)-1-deoxy-D-ribulose 5-phosphate</text>
        <dbReference type="Rhea" id="RHEA:21540"/>
        <dbReference type="ChEBI" id="CHEBI:18277"/>
        <dbReference type="ChEBI" id="CHEBI:58613"/>
        <dbReference type="EC" id="5.3.1.24"/>
    </reaction>
</comment>
<evidence type="ECO:0000256" key="4">
    <source>
        <dbReference type="ARBA" id="ARBA00022272"/>
    </source>
</evidence>
<dbReference type="GO" id="GO:0004640">
    <property type="term" value="F:phosphoribosylanthranilate isomerase activity"/>
    <property type="evidence" value="ECO:0007669"/>
    <property type="project" value="UniProtKB-UniRule"/>
</dbReference>
<dbReference type="OrthoDB" id="9796196at2"/>
<evidence type="ECO:0000256" key="9">
    <source>
        <dbReference type="HAMAP-Rule" id="MF_00135"/>
    </source>
</evidence>
<keyword evidence="5 9" id="KW-0028">Amino-acid biosynthesis</keyword>
<dbReference type="Pfam" id="PF00697">
    <property type="entry name" value="PRAI"/>
    <property type="match status" value="1"/>
</dbReference>
<dbReference type="InterPro" id="IPR013785">
    <property type="entry name" value="Aldolase_TIM"/>
</dbReference>
<dbReference type="GO" id="GO:0000162">
    <property type="term" value="P:L-tryptophan biosynthetic process"/>
    <property type="evidence" value="ECO:0007669"/>
    <property type="project" value="UniProtKB-UniRule"/>
</dbReference>
<keyword evidence="8 9" id="KW-0413">Isomerase</keyword>
<evidence type="ECO:0000256" key="2">
    <source>
        <dbReference type="ARBA" id="ARBA00004664"/>
    </source>
</evidence>
<dbReference type="HAMAP" id="MF_00135">
    <property type="entry name" value="PRAI"/>
    <property type="match status" value="1"/>
</dbReference>
<name>A0A2C8FC53_9BACT</name>
<sequence>MPRPLVKVCGMTRMKDVERCVELGVDLLGFIFHPKSPRNVDPDFVASVKTGKVSKVGVFVNQPHEEVLEIMERCGLHAAQLHGSPDIHYCWRIGPDRVIRTFWPDTYSSGAALQADLARFEEACGHFLLDAGTKGQGGTGQTIDFSKLQDIEIHTPWFLAGGIGPHNIDEVLALNPPGIDINSGVEKSPGIKDADKLRAVFDRIDAATD</sequence>
<feature type="domain" description="N-(5'phosphoribosyl) anthranilate isomerase (PRAI)" evidence="10">
    <location>
        <begin position="6"/>
        <end position="202"/>
    </location>
</feature>
<accession>A0A2C8FC53</accession>
<reference evidence="12" key="1">
    <citation type="submission" date="2017-09" db="EMBL/GenBank/DDBJ databases">
        <authorList>
            <person name="Regsiter A."/>
            <person name="William W."/>
        </authorList>
    </citation>
    <scope>NUCLEOTIDE SEQUENCE [LARGE SCALE GENOMIC DNA]</scope>
    <source>
        <strain evidence="12">500-1</strain>
    </source>
</reference>
<proteinExistence type="inferred from homology"/>
<dbReference type="Proteomes" id="UP000219215">
    <property type="component" value="Chromosome DPRO"/>
</dbReference>
<dbReference type="RefSeq" id="WP_097012579.1">
    <property type="nucleotide sequence ID" value="NZ_LT907975.1"/>
</dbReference>
<comment type="pathway">
    <text evidence="2 9">Amino-acid biosynthesis; L-tryptophan biosynthesis; L-tryptophan from chorismate: step 3/5.</text>
</comment>
<dbReference type="InterPro" id="IPR011060">
    <property type="entry name" value="RibuloseP-bd_barrel"/>
</dbReference>
<gene>
    <name evidence="9 11" type="primary">trpF</name>
    <name evidence="11" type="ORF">DPRO_2840</name>
</gene>
<evidence type="ECO:0000313" key="11">
    <source>
        <dbReference type="EMBL" id="SOB59750.1"/>
    </source>
</evidence>
<dbReference type="EMBL" id="LT907975">
    <property type="protein sequence ID" value="SOB59750.1"/>
    <property type="molecule type" value="Genomic_DNA"/>
</dbReference>
<dbReference type="Gene3D" id="3.20.20.70">
    <property type="entry name" value="Aldolase class I"/>
    <property type="match status" value="1"/>
</dbReference>
<dbReference type="InterPro" id="IPR001240">
    <property type="entry name" value="PRAI_dom"/>
</dbReference>